<name>A0A9D1LWF1_9FIRM</name>
<feature type="chain" id="PRO_5038426250" description="SbsA Ig-like domain-containing protein" evidence="2">
    <location>
        <begin position="24"/>
        <end position="511"/>
    </location>
</feature>
<evidence type="ECO:0000313" key="3">
    <source>
        <dbReference type="EMBL" id="HIU49226.1"/>
    </source>
</evidence>
<comment type="caution">
    <text evidence="3">The sequence shown here is derived from an EMBL/GenBank/DDBJ whole genome shotgun (WGS) entry which is preliminary data.</text>
</comment>
<feature type="signal peptide" evidence="2">
    <location>
        <begin position="1"/>
        <end position="23"/>
    </location>
</feature>
<evidence type="ECO:0000256" key="2">
    <source>
        <dbReference type="SAM" id="SignalP"/>
    </source>
</evidence>
<reference evidence="3" key="1">
    <citation type="submission" date="2020-10" db="EMBL/GenBank/DDBJ databases">
        <authorList>
            <person name="Gilroy R."/>
        </authorList>
    </citation>
    <scope>NUCLEOTIDE SEQUENCE</scope>
    <source>
        <strain evidence="3">ChiSjej4B22-9803</strain>
    </source>
</reference>
<dbReference type="Proteomes" id="UP000824111">
    <property type="component" value="Unassembled WGS sequence"/>
</dbReference>
<sequence length="511" mass="54409">MKLKTILAVLAVLGAVAPIQALAANEVITSEDFESYNTNAIYNTGSITVSYPGYSDASMSSSVIVNAPGGIYGADEAYTGNAAQNMIAYAKTGDTTAMVVPGGLDNGWEGRYSHPVLGIDSTQGADASMNQYNRRCSVIDDAGGKVLKLGPSNNTYVNTFSMYAYDDVDFSKMLLWESDIKISNIAAGGTARLSLTKGQLSDAQLFTYVTAREQGRSSILDILTFDSDGQILVNGEAAGTYDRGTFYTVSLVFDASSSQFSVTVKNRDTGDNVVELPMQPLDYSFSGITGIEYYANAARGAAAETDMRIDNITVANVTFEGEITSTRKVAINGTGSSVIIFDNDIDETTVNADTIRIYNGDEPVEGVEMTLNNTRQVRLTLPELDPSAVYTVVIDGVRSQSGVTANCQTSFTTVDLVTVSAAQATGDGATYTIRNNANYESSITGLAVFYKDGKIVSDGVHYKKITIPAGGTLSESFEGMQAQEPWDSVNLFFINSITGGFQAVAPQTVIQ</sequence>
<dbReference type="Gene3D" id="2.60.40.1220">
    <property type="match status" value="1"/>
</dbReference>
<evidence type="ECO:0008006" key="5">
    <source>
        <dbReference type="Google" id="ProtNLM"/>
    </source>
</evidence>
<keyword evidence="1 2" id="KW-0732">Signal</keyword>
<dbReference type="EMBL" id="DVND01000190">
    <property type="protein sequence ID" value="HIU49226.1"/>
    <property type="molecule type" value="Genomic_DNA"/>
</dbReference>
<organism evidence="3 4">
    <name type="scientific">Candidatus Avimonoglobus intestinipullorum</name>
    <dbReference type="NCBI Taxonomy" id="2840699"/>
    <lineage>
        <taxon>Bacteria</taxon>
        <taxon>Bacillati</taxon>
        <taxon>Bacillota</taxon>
        <taxon>Clostridia</taxon>
        <taxon>Eubacteriales</taxon>
        <taxon>Candidatus Avimonoglobus</taxon>
    </lineage>
</organism>
<protein>
    <recommendedName>
        <fullName evidence="5">SbsA Ig-like domain-containing protein</fullName>
    </recommendedName>
</protein>
<dbReference type="InterPro" id="IPR014755">
    <property type="entry name" value="Cu-Rt/internalin_Ig-like"/>
</dbReference>
<dbReference type="AlphaFoldDB" id="A0A9D1LWF1"/>
<proteinExistence type="predicted"/>
<evidence type="ECO:0000256" key="1">
    <source>
        <dbReference type="ARBA" id="ARBA00022729"/>
    </source>
</evidence>
<gene>
    <name evidence="3" type="ORF">IAB04_07650</name>
</gene>
<evidence type="ECO:0000313" key="4">
    <source>
        <dbReference type="Proteomes" id="UP000824111"/>
    </source>
</evidence>
<reference evidence="3" key="2">
    <citation type="journal article" date="2021" name="PeerJ">
        <title>Extensive microbial diversity within the chicken gut microbiome revealed by metagenomics and culture.</title>
        <authorList>
            <person name="Gilroy R."/>
            <person name="Ravi A."/>
            <person name="Getino M."/>
            <person name="Pursley I."/>
            <person name="Horton D.L."/>
            <person name="Alikhan N.F."/>
            <person name="Baker D."/>
            <person name="Gharbi K."/>
            <person name="Hall N."/>
            <person name="Watson M."/>
            <person name="Adriaenssens E.M."/>
            <person name="Foster-Nyarko E."/>
            <person name="Jarju S."/>
            <person name="Secka A."/>
            <person name="Antonio M."/>
            <person name="Oren A."/>
            <person name="Chaudhuri R.R."/>
            <person name="La Ragione R."/>
            <person name="Hildebrand F."/>
            <person name="Pallen M.J."/>
        </authorList>
    </citation>
    <scope>NUCLEOTIDE SEQUENCE</scope>
    <source>
        <strain evidence="3">ChiSjej4B22-9803</strain>
    </source>
</reference>
<accession>A0A9D1LWF1</accession>